<feature type="region of interest" description="Disordered" evidence="1">
    <location>
        <begin position="88"/>
        <end position="112"/>
    </location>
</feature>
<comment type="caution">
    <text evidence="2">The sequence shown here is derived from an EMBL/GenBank/DDBJ whole genome shotgun (WGS) entry which is preliminary data.</text>
</comment>
<evidence type="ECO:0000313" key="2">
    <source>
        <dbReference type="EMBL" id="KAG5592834.1"/>
    </source>
</evidence>
<keyword evidence="3" id="KW-1185">Reference proteome</keyword>
<dbReference type="EMBL" id="JACXVP010000008">
    <property type="protein sequence ID" value="KAG5592834.1"/>
    <property type="molecule type" value="Genomic_DNA"/>
</dbReference>
<evidence type="ECO:0000313" key="3">
    <source>
        <dbReference type="Proteomes" id="UP000824120"/>
    </source>
</evidence>
<gene>
    <name evidence="2" type="ORF">H5410_043348</name>
</gene>
<proteinExistence type="predicted"/>
<reference evidence="2 3" key="1">
    <citation type="submission" date="2020-09" db="EMBL/GenBank/DDBJ databases">
        <title>De no assembly of potato wild relative species, Solanum commersonii.</title>
        <authorList>
            <person name="Cho K."/>
        </authorList>
    </citation>
    <scope>NUCLEOTIDE SEQUENCE [LARGE SCALE GENOMIC DNA]</scope>
    <source>
        <strain evidence="2">LZ3.2</strain>
        <tissue evidence="2">Leaf</tissue>
    </source>
</reference>
<organism evidence="2 3">
    <name type="scientific">Solanum commersonii</name>
    <name type="common">Commerson's wild potato</name>
    <name type="synonym">Commerson's nightshade</name>
    <dbReference type="NCBI Taxonomy" id="4109"/>
    <lineage>
        <taxon>Eukaryota</taxon>
        <taxon>Viridiplantae</taxon>
        <taxon>Streptophyta</taxon>
        <taxon>Embryophyta</taxon>
        <taxon>Tracheophyta</taxon>
        <taxon>Spermatophyta</taxon>
        <taxon>Magnoliopsida</taxon>
        <taxon>eudicotyledons</taxon>
        <taxon>Gunneridae</taxon>
        <taxon>Pentapetalae</taxon>
        <taxon>asterids</taxon>
        <taxon>lamiids</taxon>
        <taxon>Solanales</taxon>
        <taxon>Solanaceae</taxon>
        <taxon>Solanoideae</taxon>
        <taxon>Solaneae</taxon>
        <taxon>Solanum</taxon>
    </lineage>
</organism>
<dbReference type="AlphaFoldDB" id="A0A9J5XYK9"/>
<name>A0A9J5XYK9_SOLCO</name>
<dbReference type="PANTHER" id="PTHR33022:SF13">
    <property type="entry name" value="UBIQUITIN-LIKE PROTEASE FAMILY PROFILE DOMAIN-CONTAINING PROTEIN"/>
    <property type="match status" value="1"/>
</dbReference>
<sequence>MGWTNSWGLDFNMIYVIKHIPKNSLKFGPTYNSNFIEDLVLSIKDQAEYLSDEINIPSISFRSDYLRNRNATLIWKYGTDKFKAGYVRDNDDPTRPKSGYTTPAEGGMINVE</sequence>
<evidence type="ECO:0000256" key="1">
    <source>
        <dbReference type="SAM" id="MobiDB-lite"/>
    </source>
</evidence>
<dbReference type="Proteomes" id="UP000824120">
    <property type="component" value="Chromosome 8"/>
</dbReference>
<accession>A0A9J5XYK9</accession>
<dbReference type="PANTHER" id="PTHR33022">
    <property type="entry name" value="DUF1985 DOMAIN-CONTAINING PROTEIN"/>
    <property type="match status" value="1"/>
</dbReference>
<protein>
    <submittedName>
        <fullName evidence="2">Uncharacterized protein</fullName>
    </submittedName>
</protein>